<keyword evidence="2" id="KW-0520">NAD</keyword>
<keyword evidence="5" id="KW-1185">Reference proteome</keyword>
<dbReference type="InterPro" id="IPR006140">
    <property type="entry name" value="D-isomer_DH_NAD-bd"/>
</dbReference>
<dbReference type="CDD" id="cd05300">
    <property type="entry name" value="2-Hacid_dh_1"/>
    <property type="match status" value="1"/>
</dbReference>
<dbReference type="Proteomes" id="UP000663801">
    <property type="component" value="Unassembled WGS sequence"/>
</dbReference>
<dbReference type="InterPro" id="IPR029753">
    <property type="entry name" value="D-isomer_DH_CS"/>
</dbReference>
<keyword evidence="1" id="KW-0560">Oxidoreductase</keyword>
<feature type="domain" description="D-isomer specific 2-hydroxyacid dehydrogenase NAD-binding" evidence="3">
    <location>
        <begin position="141"/>
        <end position="313"/>
    </location>
</feature>
<proteinExistence type="predicted"/>
<dbReference type="PANTHER" id="PTHR43333:SF1">
    <property type="entry name" value="D-ISOMER SPECIFIC 2-HYDROXYACID DEHYDROGENASE NAD-BINDING DOMAIN-CONTAINING PROTEIN"/>
    <property type="match status" value="1"/>
</dbReference>
<gene>
    <name evidence="4" type="ORF">JL107_13105</name>
</gene>
<evidence type="ECO:0000313" key="4">
    <source>
        <dbReference type="EMBL" id="MBM9477385.1"/>
    </source>
</evidence>
<dbReference type="GO" id="GO:0051287">
    <property type="term" value="F:NAD binding"/>
    <property type="evidence" value="ECO:0007669"/>
    <property type="project" value="InterPro"/>
</dbReference>
<dbReference type="PROSITE" id="PS00671">
    <property type="entry name" value="D_2_HYDROXYACID_DH_3"/>
    <property type="match status" value="1"/>
</dbReference>
<dbReference type="EMBL" id="JAERWL010000010">
    <property type="protein sequence ID" value="MBM9477385.1"/>
    <property type="molecule type" value="Genomic_DNA"/>
</dbReference>
<evidence type="ECO:0000256" key="2">
    <source>
        <dbReference type="ARBA" id="ARBA00023027"/>
    </source>
</evidence>
<dbReference type="Pfam" id="PF02826">
    <property type="entry name" value="2-Hacid_dh_C"/>
    <property type="match status" value="1"/>
</dbReference>
<dbReference type="GO" id="GO:0016616">
    <property type="term" value="F:oxidoreductase activity, acting on the CH-OH group of donors, NAD or NADP as acceptor"/>
    <property type="evidence" value="ECO:0007669"/>
    <property type="project" value="UniProtKB-ARBA"/>
</dbReference>
<evidence type="ECO:0000256" key="1">
    <source>
        <dbReference type="ARBA" id="ARBA00023002"/>
    </source>
</evidence>
<evidence type="ECO:0000259" key="3">
    <source>
        <dbReference type="Pfam" id="PF02826"/>
    </source>
</evidence>
<reference evidence="4" key="1">
    <citation type="submission" date="2021-01" db="EMBL/GenBank/DDBJ databases">
        <title>KCTC 19127 draft genome.</title>
        <authorList>
            <person name="An D."/>
        </authorList>
    </citation>
    <scope>NUCLEOTIDE SEQUENCE</scope>
    <source>
        <strain evidence="4">KCTC 19127</strain>
    </source>
</reference>
<protein>
    <submittedName>
        <fullName evidence="4">D-2-hydroxyacid dehydrogenase</fullName>
    </submittedName>
</protein>
<name>A0A938YR31_9ACTN</name>
<dbReference type="InterPro" id="IPR036291">
    <property type="entry name" value="NAD(P)-bd_dom_sf"/>
</dbReference>
<dbReference type="RefSeq" id="WP_205257499.1">
    <property type="nucleotide sequence ID" value="NZ_BAAAPV010000003.1"/>
</dbReference>
<dbReference type="Gene3D" id="3.40.50.720">
    <property type="entry name" value="NAD(P)-binding Rossmann-like Domain"/>
    <property type="match status" value="2"/>
</dbReference>
<evidence type="ECO:0000313" key="5">
    <source>
        <dbReference type="Proteomes" id="UP000663801"/>
    </source>
</evidence>
<accession>A0A938YR31</accession>
<sequence>MTDTVRVALATPLAPDLRHLITDVDPRVELLVDDTLLPAQRYPGDHSGDPDFRRTPEQQAAFDALLARADILYGIPDVQASTLAPAIAANPRLRWVQAMAAGGGSTVKAAELSPEALAQVTFTTAAGVHGGPLAEFALFGVLAGFKGLDRLQRDQAAHHWPAENYLMRHIAESTVAVIGLGGIGQETARLLNAFGATVLGVKRAVEPVEHVDEVFATADLPTVVGRADAVVITLPGTEQTENLYDAAMIAATKPGAVLVNVGRGSVVDEAAMIAALRSGHLSAAYLDVVAQEPLATDSPLWEIPSVVIAPHTAALSVHQDRQIAELFADNLAHFLRGEPMRNVVDTQHFY</sequence>
<comment type="caution">
    <text evidence="4">The sequence shown here is derived from an EMBL/GenBank/DDBJ whole genome shotgun (WGS) entry which is preliminary data.</text>
</comment>
<dbReference type="PANTHER" id="PTHR43333">
    <property type="entry name" value="2-HACID_DH_C DOMAIN-CONTAINING PROTEIN"/>
    <property type="match status" value="1"/>
</dbReference>
<organism evidence="4 5">
    <name type="scientific">Nakamurella flavida</name>
    <dbReference type="NCBI Taxonomy" id="363630"/>
    <lineage>
        <taxon>Bacteria</taxon>
        <taxon>Bacillati</taxon>
        <taxon>Actinomycetota</taxon>
        <taxon>Actinomycetes</taxon>
        <taxon>Nakamurellales</taxon>
        <taxon>Nakamurellaceae</taxon>
        <taxon>Nakamurella</taxon>
    </lineage>
</organism>
<dbReference type="SUPFAM" id="SSF51735">
    <property type="entry name" value="NAD(P)-binding Rossmann-fold domains"/>
    <property type="match status" value="1"/>
</dbReference>
<dbReference type="AlphaFoldDB" id="A0A938YR31"/>